<evidence type="ECO:0000313" key="3">
    <source>
        <dbReference type="Proteomes" id="UP001597351"/>
    </source>
</evidence>
<keyword evidence="3" id="KW-1185">Reference proteome</keyword>
<evidence type="ECO:0000256" key="1">
    <source>
        <dbReference type="SAM" id="MobiDB-lite"/>
    </source>
</evidence>
<feature type="compositionally biased region" description="Basic and acidic residues" evidence="1">
    <location>
        <begin position="25"/>
        <end position="47"/>
    </location>
</feature>
<name>A0ABW4TH20_9ACTN</name>
<protein>
    <recommendedName>
        <fullName evidence="4">DUF3618 domain-containing protein</fullName>
    </recommendedName>
</protein>
<organism evidence="2 3">
    <name type="scientific">Nocardioides aestuarii</name>
    <dbReference type="NCBI Taxonomy" id="252231"/>
    <lineage>
        <taxon>Bacteria</taxon>
        <taxon>Bacillati</taxon>
        <taxon>Actinomycetota</taxon>
        <taxon>Actinomycetes</taxon>
        <taxon>Propionibacteriales</taxon>
        <taxon>Nocardioidaceae</taxon>
        <taxon>Nocardioides</taxon>
    </lineage>
</organism>
<dbReference type="RefSeq" id="WP_343915902.1">
    <property type="nucleotide sequence ID" value="NZ_BAAAJT010000002.1"/>
</dbReference>
<gene>
    <name evidence="2" type="ORF">ACFSDE_00230</name>
</gene>
<reference evidence="3" key="1">
    <citation type="journal article" date="2019" name="Int. J. Syst. Evol. Microbiol.">
        <title>The Global Catalogue of Microorganisms (GCM) 10K type strain sequencing project: providing services to taxonomists for standard genome sequencing and annotation.</title>
        <authorList>
            <consortium name="The Broad Institute Genomics Platform"/>
            <consortium name="The Broad Institute Genome Sequencing Center for Infectious Disease"/>
            <person name="Wu L."/>
            <person name="Ma J."/>
        </authorList>
    </citation>
    <scope>NUCLEOTIDE SEQUENCE [LARGE SCALE GENOMIC DNA]</scope>
    <source>
        <strain evidence="3">CGMCC 1.12477</strain>
    </source>
</reference>
<comment type="caution">
    <text evidence="2">The sequence shown here is derived from an EMBL/GenBank/DDBJ whole genome shotgun (WGS) entry which is preliminary data.</text>
</comment>
<evidence type="ECO:0000313" key="2">
    <source>
        <dbReference type="EMBL" id="MFD1945205.1"/>
    </source>
</evidence>
<feature type="region of interest" description="Disordered" evidence="1">
    <location>
        <begin position="1"/>
        <end position="69"/>
    </location>
</feature>
<sequence>MSSTTERQAAQMRSGTRTVAEAEAGVEKAIAEMERRRPQVETGDRRGQAKRKPTTTEVQAASMLGRTAP</sequence>
<accession>A0ABW4TH20</accession>
<feature type="compositionally biased region" description="Polar residues" evidence="1">
    <location>
        <begin position="1"/>
        <end position="17"/>
    </location>
</feature>
<evidence type="ECO:0008006" key="4">
    <source>
        <dbReference type="Google" id="ProtNLM"/>
    </source>
</evidence>
<dbReference type="EMBL" id="JBHUGD010000001">
    <property type="protein sequence ID" value="MFD1945205.1"/>
    <property type="molecule type" value="Genomic_DNA"/>
</dbReference>
<proteinExistence type="predicted"/>
<dbReference type="Proteomes" id="UP001597351">
    <property type="component" value="Unassembled WGS sequence"/>
</dbReference>